<proteinExistence type="inferred from homology"/>
<sequence length="269" mass="28442">MSSETTAKVAIVTGASSGLGRAIACKYAVQGWSVLCSDLYPSPPAGESLSTVDLINGTGNGAAAFFCADVSRSQDVQDMINEAVRLYGRLDVLVNNAGVSFESYDKLGPKPITDTDDDVFDKTIAINTRSVFLGCKYAIRQFLRQDPGPSGSRGWIINTASVFGLKAEVGHVSYCTSKAAVIHLTKCIAREQGPNKIHCNAICPGFIKTAMDDKMLSNADQASVITALHPWGSLGTTEDIAKSALFLATEESCWMTGVALPVDGGYSIA</sequence>
<dbReference type="Proteomes" id="UP000770015">
    <property type="component" value="Unassembled WGS sequence"/>
</dbReference>
<name>A0A9P9ACT7_9PEZI</name>
<evidence type="ECO:0000256" key="2">
    <source>
        <dbReference type="ARBA" id="ARBA00022857"/>
    </source>
</evidence>
<dbReference type="FunFam" id="3.40.50.720:FF:000084">
    <property type="entry name" value="Short-chain dehydrogenase reductase"/>
    <property type="match status" value="1"/>
</dbReference>
<organism evidence="3 4">
    <name type="scientific">Plectosphaerella plurivora</name>
    <dbReference type="NCBI Taxonomy" id="936078"/>
    <lineage>
        <taxon>Eukaryota</taxon>
        <taxon>Fungi</taxon>
        <taxon>Dikarya</taxon>
        <taxon>Ascomycota</taxon>
        <taxon>Pezizomycotina</taxon>
        <taxon>Sordariomycetes</taxon>
        <taxon>Hypocreomycetidae</taxon>
        <taxon>Glomerellales</taxon>
        <taxon>Plectosphaerellaceae</taxon>
        <taxon>Plectosphaerella</taxon>
    </lineage>
</organism>
<protein>
    <recommendedName>
        <fullName evidence="5">NAD(P)-binding protein</fullName>
    </recommendedName>
</protein>
<dbReference type="PROSITE" id="PS00061">
    <property type="entry name" value="ADH_SHORT"/>
    <property type="match status" value="1"/>
</dbReference>
<dbReference type="PANTHER" id="PTHR42760:SF124">
    <property type="entry name" value="SHORT-CHAIN DEHYDROGENASE_REDUCTASE"/>
    <property type="match status" value="1"/>
</dbReference>
<keyword evidence="4" id="KW-1185">Reference proteome</keyword>
<dbReference type="InterPro" id="IPR020904">
    <property type="entry name" value="Sc_DH/Rdtase_CS"/>
</dbReference>
<accession>A0A9P9ACT7</accession>
<evidence type="ECO:0000256" key="1">
    <source>
        <dbReference type="ARBA" id="ARBA00006484"/>
    </source>
</evidence>
<reference evidence="3" key="1">
    <citation type="journal article" date="2021" name="Nat. Commun.">
        <title>Genetic determinants of endophytism in the Arabidopsis root mycobiome.</title>
        <authorList>
            <person name="Mesny F."/>
            <person name="Miyauchi S."/>
            <person name="Thiergart T."/>
            <person name="Pickel B."/>
            <person name="Atanasova L."/>
            <person name="Karlsson M."/>
            <person name="Huettel B."/>
            <person name="Barry K.W."/>
            <person name="Haridas S."/>
            <person name="Chen C."/>
            <person name="Bauer D."/>
            <person name="Andreopoulos W."/>
            <person name="Pangilinan J."/>
            <person name="LaButti K."/>
            <person name="Riley R."/>
            <person name="Lipzen A."/>
            <person name="Clum A."/>
            <person name="Drula E."/>
            <person name="Henrissat B."/>
            <person name="Kohler A."/>
            <person name="Grigoriev I.V."/>
            <person name="Martin F.M."/>
            <person name="Hacquard S."/>
        </authorList>
    </citation>
    <scope>NUCLEOTIDE SEQUENCE</scope>
    <source>
        <strain evidence="3">MPI-SDFR-AT-0117</strain>
    </source>
</reference>
<dbReference type="PRINTS" id="PR00081">
    <property type="entry name" value="GDHRDH"/>
</dbReference>
<dbReference type="PRINTS" id="PR00080">
    <property type="entry name" value="SDRFAMILY"/>
</dbReference>
<dbReference type="CDD" id="cd05233">
    <property type="entry name" value="SDR_c"/>
    <property type="match status" value="1"/>
</dbReference>
<dbReference type="InterPro" id="IPR036291">
    <property type="entry name" value="NAD(P)-bd_dom_sf"/>
</dbReference>
<dbReference type="SUPFAM" id="SSF51735">
    <property type="entry name" value="NAD(P)-binding Rossmann-fold domains"/>
    <property type="match status" value="1"/>
</dbReference>
<comment type="caution">
    <text evidence="3">The sequence shown here is derived from an EMBL/GenBank/DDBJ whole genome shotgun (WGS) entry which is preliminary data.</text>
</comment>
<keyword evidence="2" id="KW-0521">NADP</keyword>
<evidence type="ECO:0000313" key="3">
    <source>
        <dbReference type="EMBL" id="KAH6687429.1"/>
    </source>
</evidence>
<dbReference type="PANTHER" id="PTHR42760">
    <property type="entry name" value="SHORT-CHAIN DEHYDROGENASES/REDUCTASES FAMILY MEMBER"/>
    <property type="match status" value="1"/>
</dbReference>
<evidence type="ECO:0008006" key="5">
    <source>
        <dbReference type="Google" id="ProtNLM"/>
    </source>
</evidence>
<dbReference type="EMBL" id="JAGSXJ010000011">
    <property type="protein sequence ID" value="KAH6687429.1"/>
    <property type="molecule type" value="Genomic_DNA"/>
</dbReference>
<dbReference type="AlphaFoldDB" id="A0A9P9ACT7"/>
<gene>
    <name evidence="3" type="ORF">F5X68DRAFT_152999</name>
</gene>
<dbReference type="Pfam" id="PF13561">
    <property type="entry name" value="adh_short_C2"/>
    <property type="match status" value="1"/>
</dbReference>
<dbReference type="GO" id="GO:0016616">
    <property type="term" value="F:oxidoreductase activity, acting on the CH-OH group of donors, NAD or NADP as acceptor"/>
    <property type="evidence" value="ECO:0007669"/>
    <property type="project" value="TreeGrafter"/>
</dbReference>
<dbReference type="OrthoDB" id="417891at2759"/>
<evidence type="ECO:0000313" key="4">
    <source>
        <dbReference type="Proteomes" id="UP000770015"/>
    </source>
</evidence>
<dbReference type="InterPro" id="IPR002347">
    <property type="entry name" value="SDR_fam"/>
</dbReference>
<dbReference type="Gene3D" id="3.40.50.720">
    <property type="entry name" value="NAD(P)-binding Rossmann-like Domain"/>
    <property type="match status" value="1"/>
</dbReference>
<comment type="similarity">
    <text evidence="1">Belongs to the short-chain dehydrogenases/reductases (SDR) family.</text>
</comment>